<dbReference type="AlphaFoldDB" id="A0A371XI17"/>
<protein>
    <submittedName>
        <fullName evidence="2">DUF1344 domain-containing protein</fullName>
    </submittedName>
</protein>
<comment type="caution">
    <text evidence="2">The sequence shown here is derived from an EMBL/GenBank/DDBJ whole genome shotgun (WGS) entry which is preliminary data.</text>
</comment>
<dbReference type="RefSeq" id="WP_116622631.1">
    <property type="nucleotide sequence ID" value="NZ_QURN01000003.1"/>
</dbReference>
<reference evidence="3" key="1">
    <citation type="submission" date="2018-08" db="EMBL/GenBank/DDBJ databases">
        <authorList>
            <person name="Im W.T."/>
        </authorList>
    </citation>
    <scope>NUCLEOTIDE SEQUENCE [LARGE SCALE GENOMIC DNA]</scope>
    <source>
        <strain evidence="3">LA-28</strain>
    </source>
</reference>
<accession>A0A371XI17</accession>
<dbReference type="EMBL" id="QURN01000003">
    <property type="protein sequence ID" value="RFC68863.1"/>
    <property type="molecule type" value="Genomic_DNA"/>
</dbReference>
<dbReference type="Pfam" id="PF07076">
    <property type="entry name" value="DUF1344"/>
    <property type="match status" value="1"/>
</dbReference>
<gene>
    <name evidence="2" type="ORF">DY251_04345</name>
</gene>
<evidence type="ECO:0000313" key="3">
    <source>
        <dbReference type="Proteomes" id="UP000262379"/>
    </source>
</evidence>
<sequence length="81" mass="8683">MRFVLTLAAALVSVTTAFAADTEGEIKKIDADKGTITLSDGKTYKLPGEFDVASLKEGMDIVISYDKVDGENLIADMQLPD</sequence>
<feature type="signal peptide" evidence="1">
    <location>
        <begin position="1"/>
        <end position="19"/>
    </location>
</feature>
<evidence type="ECO:0000313" key="2">
    <source>
        <dbReference type="EMBL" id="RFC68863.1"/>
    </source>
</evidence>
<organism evidence="2 3">
    <name type="scientific">Mesorhizobium denitrificans</name>
    <dbReference type="NCBI Taxonomy" id="2294114"/>
    <lineage>
        <taxon>Bacteria</taxon>
        <taxon>Pseudomonadati</taxon>
        <taxon>Pseudomonadota</taxon>
        <taxon>Alphaproteobacteria</taxon>
        <taxon>Hyphomicrobiales</taxon>
        <taxon>Phyllobacteriaceae</taxon>
        <taxon>Mesorhizobium</taxon>
    </lineage>
</organism>
<dbReference type="InterPro" id="IPR009780">
    <property type="entry name" value="DUF1344"/>
</dbReference>
<keyword evidence="1" id="KW-0732">Signal</keyword>
<proteinExistence type="predicted"/>
<keyword evidence="3" id="KW-1185">Reference proteome</keyword>
<dbReference type="Proteomes" id="UP000262379">
    <property type="component" value="Unassembled WGS sequence"/>
</dbReference>
<name>A0A371XI17_9HYPH</name>
<evidence type="ECO:0000256" key="1">
    <source>
        <dbReference type="SAM" id="SignalP"/>
    </source>
</evidence>
<feature type="chain" id="PRO_5016969749" evidence="1">
    <location>
        <begin position="20"/>
        <end position="81"/>
    </location>
</feature>